<dbReference type="Proteomes" id="UP000054653">
    <property type="component" value="Unassembled WGS sequence"/>
</dbReference>
<comment type="caution">
    <text evidence="1">The sequence shown here is derived from an EMBL/GenBank/DDBJ whole genome shotgun (WGS) entry which is preliminary data.</text>
</comment>
<evidence type="ECO:0000313" key="1">
    <source>
        <dbReference type="EMBL" id="KRY59722.1"/>
    </source>
</evidence>
<dbReference type="AlphaFoldDB" id="A0A0V1DE22"/>
<sequence>METELSKLQLNYLDKQIDEFFVSPCRLSCRYVASKGIRHPGNWLTYFHFFKEVFMKLYFQCMQFSFEASNFAMSHKYIAFFKSLQMQINLLKLKYIKEKILSIVHYKFLRNQNERLNENDANENLYKNPFQAMQNFNENAS</sequence>
<organism evidence="1 2">
    <name type="scientific">Trichinella britovi</name>
    <name type="common">Parasitic roundworm</name>
    <dbReference type="NCBI Taxonomy" id="45882"/>
    <lineage>
        <taxon>Eukaryota</taxon>
        <taxon>Metazoa</taxon>
        <taxon>Ecdysozoa</taxon>
        <taxon>Nematoda</taxon>
        <taxon>Enoplea</taxon>
        <taxon>Dorylaimia</taxon>
        <taxon>Trichinellida</taxon>
        <taxon>Trichinellidae</taxon>
        <taxon>Trichinella</taxon>
    </lineage>
</organism>
<dbReference type="STRING" id="45882.A0A0V1DE22"/>
<gene>
    <name evidence="1" type="ORF">T03_11158</name>
</gene>
<reference evidence="1 2" key="1">
    <citation type="submission" date="2015-01" db="EMBL/GenBank/DDBJ databases">
        <title>Evolution of Trichinella species and genotypes.</title>
        <authorList>
            <person name="Korhonen P.K."/>
            <person name="Edoardo P."/>
            <person name="Giuseppe L.R."/>
            <person name="Gasser R.B."/>
        </authorList>
    </citation>
    <scope>NUCLEOTIDE SEQUENCE [LARGE SCALE GENOMIC DNA]</scope>
    <source>
        <strain evidence="1">ISS120</strain>
    </source>
</reference>
<dbReference type="EMBL" id="JYDI01000010">
    <property type="protein sequence ID" value="KRY59722.1"/>
    <property type="molecule type" value="Genomic_DNA"/>
</dbReference>
<proteinExistence type="predicted"/>
<accession>A0A0V1DE22</accession>
<protein>
    <submittedName>
        <fullName evidence="1">Uncharacterized protein</fullName>
    </submittedName>
</protein>
<dbReference type="OrthoDB" id="10422962at2759"/>
<name>A0A0V1DE22_TRIBR</name>
<keyword evidence="2" id="KW-1185">Reference proteome</keyword>
<evidence type="ECO:0000313" key="2">
    <source>
        <dbReference type="Proteomes" id="UP000054653"/>
    </source>
</evidence>